<feature type="region of interest" description="Disordered" evidence="1">
    <location>
        <begin position="17"/>
        <end position="44"/>
    </location>
</feature>
<evidence type="ECO:0000313" key="2">
    <source>
        <dbReference type="EMBL" id="RNF39642.1"/>
    </source>
</evidence>
<feature type="compositionally biased region" description="Polar residues" evidence="1">
    <location>
        <begin position="28"/>
        <end position="44"/>
    </location>
</feature>
<name>A0A3M8P7P6_9BACL</name>
<evidence type="ECO:0000256" key="1">
    <source>
        <dbReference type="SAM" id="MobiDB-lite"/>
    </source>
</evidence>
<accession>A0A3M8P7P6</accession>
<dbReference type="AlphaFoldDB" id="A0A3M8P7P6"/>
<sequence>MPFWVAGFFCVIIYPRPAPVSSDRLPPNSDQSSMSYDQSLLNSDEMTPSSDVGANGYLNFIFCRHSRSGWLPFGF</sequence>
<dbReference type="EMBL" id="RIAX01000005">
    <property type="protein sequence ID" value="RNF39642.1"/>
    <property type="molecule type" value="Genomic_DNA"/>
</dbReference>
<organism evidence="2 3">
    <name type="scientific">Planococcus salinus</name>
    <dbReference type="NCBI Taxonomy" id="1848460"/>
    <lineage>
        <taxon>Bacteria</taxon>
        <taxon>Bacillati</taxon>
        <taxon>Bacillota</taxon>
        <taxon>Bacilli</taxon>
        <taxon>Bacillales</taxon>
        <taxon>Caryophanaceae</taxon>
        <taxon>Planococcus</taxon>
    </lineage>
</organism>
<proteinExistence type="predicted"/>
<comment type="caution">
    <text evidence="2">The sequence shown here is derived from an EMBL/GenBank/DDBJ whole genome shotgun (WGS) entry which is preliminary data.</text>
</comment>
<reference evidence="2 3" key="1">
    <citation type="journal article" date="2018" name="Int. J. Syst. Evol. Microbiol.">
        <title>Planococcus salinus sp. nov., a moderately halophilic bacterium isolated from a saline-alkali soil.</title>
        <authorList>
            <person name="Gan L."/>
        </authorList>
    </citation>
    <scope>NUCLEOTIDE SEQUENCE [LARGE SCALE GENOMIC DNA]</scope>
    <source>
        <strain evidence="2 3">LCB217</strain>
    </source>
</reference>
<dbReference type="Proteomes" id="UP000275473">
    <property type="component" value="Unassembled WGS sequence"/>
</dbReference>
<protein>
    <submittedName>
        <fullName evidence="2">Uncharacterized protein</fullName>
    </submittedName>
</protein>
<keyword evidence="3" id="KW-1185">Reference proteome</keyword>
<evidence type="ECO:0000313" key="3">
    <source>
        <dbReference type="Proteomes" id="UP000275473"/>
    </source>
</evidence>
<gene>
    <name evidence="2" type="ORF">EEX84_09230</name>
</gene>